<feature type="transmembrane region" description="Helical" evidence="1">
    <location>
        <begin position="12"/>
        <end position="41"/>
    </location>
</feature>
<evidence type="ECO:0000313" key="3">
    <source>
        <dbReference type="Proteomes" id="UP000252770"/>
    </source>
</evidence>
<protein>
    <submittedName>
        <fullName evidence="2">Uncharacterized protein</fullName>
    </submittedName>
</protein>
<reference evidence="2 3" key="1">
    <citation type="submission" date="2018-07" db="EMBL/GenBank/DDBJ databases">
        <title>Desertimonas flava gen. nov. sp. nov.</title>
        <authorList>
            <person name="Liu S."/>
        </authorList>
    </citation>
    <scope>NUCLEOTIDE SEQUENCE [LARGE SCALE GENOMIC DNA]</scope>
    <source>
        <strain evidence="2 3">16Sb5-5</strain>
    </source>
</reference>
<evidence type="ECO:0000313" key="2">
    <source>
        <dbReference type="EMBL" id="RCK70760.1"/>
    </source>
</evidence>
<keyword evidence="1" id="KW-0472">Membrane</keyword>
<organism evidence="2 3">
    <name type="scientific">Desertihabitans brevis</name>
    <dbReference type="NCBI Taxonomy" id="2268447"/>
    <lineage>
        <taxon>Bacteria</taxon>
        <taxon>Bacillati</taxon>
        <taxon>Actinomycetota</taxon>
        <taxon>Actinomycetes</taxon>
        <taxon>Propionibacteriales</taxon>
        <taxon>Propionibacteriaceae</taxon>
        <taxon>Desertihabitans</taxon>
    </lineage>
</organism>
<evidence type="ECO:0000256" key="1">
    <source>
        <dbReference type="SAM" id="Phobius"/>
    </source>
</evidence>
<accession>A0A367YY47</accession>
<dbReference type="AlphaFoldDB" id="A0A367YY47"/>
<comment type="caution">
    <text evidence="2">The sequence shown here is derived from an EMBL/GenBank/DDBJ whole genome shotgun (WGS) entry which is preliminary data.</text>
</comment>
<keyword evidence="1" id="KW-0812">Transmembrane</keyword>
<keyword evidence="3" id="KW-1185">Reference proteome</keyword>
<gene>
    <name evidence="2" type="ORF">DT076_05000</name>
</gene>
<keyword evidence="1" id="KW-1133">Transmembrane helix</keyword>
<name>A0A367YY47_9ACTN</name>
<dbReference type="Proteomes" id="UP000252770">
    <property type="component" value="Unassembled WGS sequence"/>
</dbReference>
<sequence length="270" mass="28531">MPAPSPDRRRRSPLTVMVAVVGGVLALLVLGVLGLLGWNAWRPPSAADYTRLEQESALTSDFVTLLAAEVGRAPAAVSAPGPDQVQQLVGAIELQTVQLQDQTAALDRLRAADDPEVARRLQTLHTAVDELDGYLERYSTALLPLQGAGTACPTWDTELDLAAGPSEEQIASASAPCLQRVQSLREVPDGAWQAFADAHAAHVEDYAALAERVRGGEAAAADELTGLHERYLQRLQQAAATLDAEVAGRGQATATAVDDLRGYAREQAAG</sequence>
<proteinExistence type="predicted"/>
<dbReference type="RefSeq" id="WP_114125530.1">
    <property type="nucleotide sequence ID" value="NZ_QOUI01000002.1"/>
</dbReference>
<dbReference type="EMBL" id="QOUI01000002">
    <property type="protein sequence ID" value="RCK70760.1"/>
    <property type="molecule type" value="Genomic_DNA"/>
</dbReference>